<accession>A0ABU3PMK9</accession>
<gene>
    <name evidence="1" type="ORF">P8T80_04730</name>
</gene>
<dbReference type="EMBL" id="JARUHM010000009">
    <property type="protein sequence ID" value="MDT9410690.1"/>
    <property type="molecule type" value="Genomic_DNA"/>
</dbReference>
<evidence type="ECO:0000313" key="2">
    <source>
        <dbReference type="Proteomes" id="UP001265983"/>
    </source>
</evidence>
<proteinExistence type="predicted"/>
<reference evidence="1 2" key="1">
    <citation type="submission" date="2023-03" db="EMBL/GenBank/DDBJ databases">
        <title>Whole genome sequence of the first Corynebacterium rouxii strains isolated in Brazil: a recent member of Corynebacterium diphtheriae complex.</title>
        <authorList>
            <person name="Vieira V."/>
            <person name="Ramos J.N."/>
            <person name="Araujo M.R.B."/>
            <person name="Baio P.V."/>
            <person name="Sant'Anna L.O."/>
            <person name="Veras J.F.C."/>
            <person name="Vieira E.M.D."/>
            <person name="Sousa M.A.B."/>
            <person name="Camargo C.H."/>
            <person name="Sacchi C.T."/>
            <person name="Campos K.R."/>
            <person name="Santos M.B.N."/>
            <person name="Bokermann S."/>
            <person name="Alvim L.B."/>
            <person name="Santos L.S."/>
            <person name="Mattos-Guaraldi A.L."/>
        </authorList>
    </citation>
    <scope>NUCLEOTIDE SEQUENCE [LARGE SCALE GENOMIC DNA]</scope>
    <source>
        <strain evidence="1 2">70862</strain>
    </source>
</reference>
<protein>
    <recommendedName>
        <fullName evidence="3">30S ribosomal protein S14</fullName>
    </recommendedName>
</protein>
<keyword evidence="2" id="KW-1185">Reference proteome</keyword>
<sequence length="67" mass="7696">MGSKKAKKKSVVKVTHNPLGLKIKSTCCRSNPRCINCPVVYQRLEKSGAWARDDMNLPRELKLARRW</sequence>
<comment type="caution">
    <text evidence="1">The sequence shown here is derived from an EMBL/GenBank/DDBJ whole genome shotgun (WGS) entry which is preliminary data.</text>
</comment>
<dbReference type="Proteomes" id="UP001265983">
    <property type="component" value="Unassembled WGS sequence"/>
</dbReference>
<evidence type="ECO:0000313" key="1">
    <source>
        <dbReference type="EMBL" id="MDT9410690.1"/>
    </source>
</evidence>
<name>A0ABU3PMK9_9CORY</name>
<evidence type="ECO:0008006" key="3">
    <source>
        <dbReference type="Google" id="ProtNLM"/>
    </source>
</evidence>
<organism evidence="1 2">
    <name type="scientific">Corynebacterium rouxii</name>
    <dbReference type="NCBI Taxonomy" id="2719119"/>
    <lineage>
        <taxon>Bacteria</taxon>
        <taxon>Bacillati</taxon>
        <taxon>Actinomycetota</taxon>
        <taxon>Actinomycetes</taxon>
        <taxon>Mycobacteriales</taxon>
        <taxon>Corynebacteriaceae</taxon>
        <taxon>Corynebacterium</taxon>
    </lineage>
</organism>